<accession>A0A923HBM2</accession>
<evidence type="ECO:0000259" key="3">
    <source>
        <dbReference type="Pfam" id="PF18962"/>
    </source>
</evidence>
<protein>
    <submittedName>
        <fullName evidence="4">T9SS type A sorting domain-containing protein</fullName>
    </submittedName>
</protein>
<dbReference type="Pfam" id="PF18962">
    <property type="entry name" value="Por_Secre_tail"/>
    <property type="match status" value="1"/>
</dbReference>
<organism evidence="4 5">
    <name type="scientific">Hyunsoonleella aquatilis</name>
    <dbReference type="NCBI Taxonomy" id="2762758"/>
    <lineage>
        <taxon>Bacteria</taxon>
        <taxon>Pseudomonadati</taxon>
        <taxon>Bacteroidota</taxon>
        <taxon>Flavobacteriia</taxon>
        <taxon>Flavobacteriales</taxon>
        <taxon>Flavobacteriaceae</taxon>
    </lineage>
</organism>
<feature type="chain" id="PRO_5037158196" evidence="2">
    <location>
        <begin position="20"/>
        <end position="282"/>
    </location>
</feature>
<keyword evidence="1 2" id="KW-0732">Signal</keyword>
<sequence length="282" mass="30104">MIKRIYIIGILLFAHFSHAQFMGGSDDGTNRSILHGSRLSGEIASFSVLYQGNAGDGFDTRKAQLVLSNSNVNIYAGSLGDGFSQKTAVVTISGDNINSLYAGNIGDGFYSKALQSILSGEDTSVVFGGSIGDGADNELSLGLLLEGFMTMLFKGGDGDGFAYAFKPDNYLTGIMLTLFNGGIGDGFAINNFTSALTLDLVEKLIEMELLLYPNPASHVVTLKSDNNLEITKIQLFDVAGKELKVNLSKNNTINVNALPDGIYLLNIYATNGNISKKLIVKK</sequence>
<keyword evidence="5" id="KW-1185">Reference proteome</keyword>
<dbReference type="RefSeq" id="WP_186563385.1">
    <property type="nucleotide sequence ID" value="NZ_JACNMF010000004.1"/>
</dbReference>
<feature type="domain" description="Secretion system C-terminal sorting" evidence="3">
    <location>
        <begin position="211"/>
        <end position="280"/>
    </location>
</feature>
<gene>
    <name evidence="4" type="ORF">H7U19_13935</name>
</gene>
<dbReference type="NCBIfam" id="TIGR04183">
    <property type="entry name" value="Por_Secre_tail"/>
    <property type="match status" value="1"/>
</dbReference>
<proteinExistence type="predicted"/>
<dbReference type="AlphaFoldDB" id="A0A923HBM2"/>
<comment type="caution">
    <text evidence="4">The sequence shown here is derived from an EMBL/GenBank/DDBJ whole genome shotgun (WGS) entry which is preliminary data.</text>
</comment>
<evidence type="ECO:0000256" key="1">
    <source>
        <dbReference type="ARBA" id="ARBA00022729"/>
    </source>
</evidence>
<dbReference type="InterPro" id="IPR026444">
    <property type="entry name" value="Secre_tail"/>
</dbReference>
<name>A0A923HBM2_9FLAO</name>
<evidence type="ECO:0000313" key="4">
    <source>
        <dbReference type="EMBL" id="MBC3759514.1"/>
    </source>
</evidence>
<dbReference type="Proteomes" id="UP000656244">
    <property type="component" value="Unassembled WGS sequence"/>
</dbReference>
<feature type="signal peptide" evidence="2">
    <location>
        <begin position="1"/>
        <end position="19"/>
    </location>
</feature>
<dbReference type="EMBL" id="JACNMF010000004">
    <property type="protein sequence ID" value="MBC3759514.1"/>
    <property type="molecule type" value="Genomic_DNA"/>
</dbReference>
<reference evidence="4" key="1">
    <citation type="submission" date="2020-08" db="EMBL/GenBank/DDBJ databases">
        <title>Hyunsoonleella sp. strain SJ7 genome sequencing and assembly.</title>
        <authorList>
            <person name="Kim I."/>
        </authorList>
    </citation>
    <scope>NUCLEOTIDE SEQUENCE</scope>
    <source>
        <strain evidence="4">SJ7</strain>
    </source>
</reference>
<evidence type="ECO:0000256" key="2">
    <source>
        <dbReference type="SAM" id="SignalP"/>
    </source>
</evidence>
<evidence type="ECO:0000313" key="5">
    <source>
        <dbReference type="Proteomes" id="UP000656244"/>
    </source>
</evidence>